<dbReference type="FunFam" id="2.40.70.10:FF:000086">
    <property type="entry name" value="ASpartyl Protease"/>
    <property type="match status" value="1"/>
</dbReference>
<evidence type="ECO:0000313" key="12">
    <source>
        <dbReference type="Proteomes" id="UP001432322"/>
    </source>
</evidence>
<dbReference type="PROSITE" id="PS51767">
    <property type="entry name" value="PEPTIDASE_A1"/>
    <property type="match status" value="1"/>
</dbReference>
<dbReference type="AlphaFoldDB" id="A0AAV5UW75"/>
<dbReference type="PANTHER" id="PTHR47966:SF8">
    <property type="entry name" value="ASPARTIC PROTEASE 1-RELATED"/>
    <property type="match status" value="1"/>
</dbReference>
<sequence>MKTTLLLLAVVGLAYSAVIKQHAHKIGSLRAKLIKEGTFGDFLAAQHLARAEFGGNAAVASQPFIDYYDDFYLGDIGLGTPYQNFTIVLDTGSSNLWVIDAACTTQACKGYPQSGYTKHRFDTTASSTFVKTSQPFVIFYGSGNCRGYISTDVLNLAGLVYPTQGLGVATSIADVFGQQPVDGILGLGWPALAEDGVVPPIQNLLDQLDQPIFTVWLDRHVKPQEDKLGGLITYGGLDKENCDAQVDYVTLSSQTYWQFPMTGFSIGSFSLNNRVEVISDTGTSWLGAPAAAVQGIVKATGAKFDWFNQLYTVPCTGNYPDMILTIGGKNYPIPSTEYVLDLELGKGNCALTLFDMQGGGFGPDWILGDTFIRSYCNVHDVGQGRIGFAKAHHTEI</sequence>
<keyword evidence="6" id="KW-0325">Glycoprotein</keyword>
<accession>A0AAV5UW75</accession>
<dbReference type="InterPro" id="IPR001461">
    <property type="entry name" value="Aspartic_peptidase_A1"/>
</dbReference>
<comment type="similarity">
    <text evidence="1 8">Belongs to the peptidase A1 family.</text>
</comment>
<dbReference type="GO" id="GO:0006508">
    <property type="term" value="P:proteolysis"/>
    <property type="evidence" value="ECO:0007669"/>
    <property type="project" value="UniProtKB-KW"/>
</dbReference>
<evidence type="ECO:0000256" key="3">
    <source>
        <dbReference type="ARBA" id="ARBA00022729"/>
    </source>
</evidence>
<proteinExistence type="inferred from homology"/>
<evidence type="ECO:0000256" key="4">
    <source>
        <dbReference type="ARBA" id="ARBA00022750"/>
    </source>
</evidence>
<evidence type="ECO:0000256" key="2">
    <source>
        <dbReference type="ARBA" id="ARBA00022670"/>
    </source>
</evidence>
<dbReference type="PRINTS" id="PR00792">
    <property type="entry name" value="PEPSIN"/>
</dbReference>
<evidence type="ECO:0000256" key="6">
    <source>
        <dbReference type="ARBA" id="ARBA00023180"/>
    </source>
</evidence>
<dbReference type="SUPFAM" id="SSF50630">
    <property type="entry name" value="Acid proteases"/>
    <property type="match status" value="1"/>
</dbReference>
<evidence type="ECO:0000256" key="9">
    <source>
        <dbReference type="SAM" id="SignalP"/>
    </source>
</evidence>
<dbReference type="InterPro" id="IPR021109">
    <property type="entry name" value="Peptidase_aspartic_dom_sf"/>
</dbReference>
<feature type="signal peptide" evidence="9">
    <location>
        <begin position="1"/>
        <end position="16"/>
    </location>
</feature>
<reference evidence="11" key="1">
    <citation type="submission" date="2023-10" db="EMBL/GenBank/DDBJ databases">
        <title>Genome assembly of Pristionchus species.</title>
        <authorList>
            <person name="Yoshida K."/>
            <person name="Sommer R.J."/>
        </authorList>
    </citation>
    <scope>NUCLEOTIDE SEQUENCE</scope>
    <source>
        <strain evidence="11">RS5133</strain>
    </source>
</reference>
<dbReference type="GO" id="GO:0005764">
    <property type="term" value="C:lysosome"/>
    <property type="evidence" value="ECO:0007669"/>
    <property type="project" value="TreeGrafter"/>
</dbReference>
<keyword evidence="4 8" id="KW-0064">Aspartyl protease</keyword>
<dbReference type="InterPro" id="IPR034164">
    <property type="entry name" value="Pepsin-like_dom"/>
</dbReference>
<dbReference type="FunFam" id="2.40.70.10:FF:000052">
    <property type="entry name" value="ASpartyl Protease"/>
    <property type="match status" value="1"/>
</dbReference>
<dbReference type="PANTHER" id="PTHR47966">
    <property type="entry name" value="BETA-SITE APP-CLEAVING ENZYME, ISOFORM A-RELATED"/>
    <property type="match status" value="1"/>
</dbReference>
<feature type="domain" description="Peptidase A1" evidence="10">
    <location>
        <begin position="72"/>
        <end position="389"/>
    </location>
</feature>
<evidence type="ECO:0000259" key="10">
    <source>
        <dbReference type="PROSITE" id="PS51767"/>
    </source>
</evidence>
<dbReference type="EMBL" id="BTSY01000001">
    <property type="protein sequence ID" value="GMT10983.1"/>
    <property type="molecule type" value="Genomic_DNA"/>
</dbReference>
<feature type="active site" evidence="7">
    <location>
        <position position="90"/>
    </location>
</feature>
<dbReference type="PROSITE" id="PS00141">
    <property type="entry name" value="ASP_PROTEASE"/>
    <property type="match status" value="1"/>
</dbReference>
<keyword evidence="5 8" id="KW-0378">Hydrolase</keyword>
<keyword evidence="2 8" id="KW-0645">Protease</keyword>
<name>A0AAV5UW75_9BILA</name>
<feature type="active site" evidence="7">
    <location>
        <position position="280"/>
    </location>
</feature>
<evidence type="ECO:0000256" key="7">
    <source>
        <dbReference type="PIRSR" id="PIRSR601461-1"/>
    </source>
</evidence>
<evidence type="ECO:0000256" key="5">
    <source>
        <dbReference type="ARBA" id="ARBA00022801"/>
    </source>
</evidence>
<protein>
    <recommendedName>
        <fullName evidence="10">Peptidase A1 domain-containing protein</fullName>
    </recommendedName>
</protein>
<evidence type="ECO:0000256" key="1">
    <source>
        <dbReference type="ARBA" id="ARBA00007447"/>
    </source>
</evidence>
<evidence type="ECO:0000256" key="8">
    <source>
        <dbReference type="RuleBase" id="RU000454"/>
    </source>
</evidence>
<dbReference type="Pfam" id="PF00026">
    <property type="entry name" value="Asp"/>
    <property type="match status" value="1"/>
</dbReference>
<keyword evidence="3 9" id="KW-0732">Signal</keyword>
<gene>
    <name evidence="11" type="ORF">PFISCL1PPCAC_2280</name>
</gene>
<dbReference type="CDD" id="cd05471">
    <property type="entry name" value="pepsin_like"/>
    <property type="match status" value="1"/>
</dbReference>
<keyword evidence="12" id="KW-1185">Reference proteome</keyword>
<dbReference type="Gene3D" id="2.40.70.10">
    <property type="entry name" value="Acid Proteases"/>
    <property type="match status" value="2"/>
</dbReference>
<dbReference type="GO" id="GO:0004190">
    <property type="term" value="F:aspartic-type endopeptidase activity"/>
    <property type="evidence" value="ECO:0007669"/>
    <property type="project" value="UniProtKB-KW"/>
</dbReference>
<dbReference type="InterPro" id="IPR001969">
    <property type="entry name" value="Aspartic_peptidase_AS"/>
</dbReference>
<feature type="chain" id="PRO_5043618949" description="Peptidase A1 domain-containing protein" evidence="9">
    <location>
        <begin position="17"/>
        <end position="396"/>
    </location>
</feature>
<dbReference type="InterPro" id="IPR033121">
    <property type="entry name" value="PEPTIDASE_A1"/>
</dbReference>
<comment type="caution">
    <text evidence="11">The sequence shown here is derived from an EMBL/GenBank/DDBJ whole genome shotgun (WGS) entry which is preliminary data.</text>
</comment>
<evidence type="ECO:0000313" key="11">
    <source>
        <dbReference type="EMBL" id="GMT10983.1"/>
    </source>
</evidence>
<organism evidence="11 12">
    <name type="scientific">Pristionchus fissidentatus</name>
    <dbReference type="NCBI Taxonomy" id="1538716"/>
    <lineage>
        <taxon>Eukaryota</taxon>
        <taxon>Metazoa</taxon>
        <taxon>Ecdysozoa</taxon>
        <taxon>Nematoda</taxon>
        <taxon>Chromadorea</taxon>
        <taxon>Rhabditida</taxon>
        <taxon>Rhabditina</taxon>
        <taxon>Diplogasteromorpha</taxon>
        <taxon>Diplogasteroidea</taxon>
        <taxon>Neodiplogasteridae</taxon>
        <taxon>Pristionchus</taxon>
    </lineage>
</organism>
<dbReference type="Proteomes" id="UP001432322">
    <property type="component" value="Unassembled WGS sequence"/>
</dbReference>